<evidence type="ECO:0000313" key="3">
    <source>
        <dbReference type="EMBL" id="KAA8537217.1"/>
    </source>
</evidence>
<evidence type="ECO:0000259" key="2">
    <source>
        <dbReference type="Pfam" id="PF07990"/>
    </source>
</evidence>
<feature type="domain" description="Nucleic acid binding NABP" evidence="2">
    <location>
        <begin position="30"/>
        <end position="99"/>
    </location>
</feature>
<evidence type="ECO:0000313" key="4">
    <source>
        <dbReference type="Proteomes" id="UP000325577"/>
    </source>
</evidence>
<dbReference type="EMBL" id="CM018039">
    <property type="protein sequence ID" value="KAA8537217.1"/>
    <property type="molecule type" value="Genomic_DNA"/>
</dbReference>
<reference evidence="3 4" key="1">
    <citation type="submission" date="2019-09" db="EMBL/GenBank/DDBJ databases">
        <title>A chromosome-level genome assembly of the Chinese tupelo Nyssa sinensis.</title>
        <authorList>
            <person name="Yang X."/>
            <person name="Kang M."/>
            <person name="Yang Y."/>
            <person name="Xiong H."/>
            <person name="Wang M."/>
            <person name="Zhang Z."/>
            <person name="Wang Z."/>
            <person name="Wu H."/>
            <person name="Ma T."/>
            <person name="Liu J."/>
            <person name="Xi Z."/>
        </authorList>
    </citation>
    <scope>NUCLEOTIDE SEQUENCE [LARGE SCALE GENOMIC DNA]</scope>
    <source>
        <strain evidence="3">J267</strain>
        <tissue evidence="3">Leaf</tissue>
    </source>
</reference>
<dbReference type="AlphaFoldDB" id="A0A5J5B5Z3"/>
<sequence length="101" mass="11163">MCCAGKVSTAARLLSGVPEMGLEEPDEFTFNRAAVCSAMEAIVRSTNSIEKDLLRSSRSNHPAELQSLSRVGNHNSESDLQVPLMDPLYLRHLRSNEYSPQ</sequence>
<name>A0A5J5B5Z3_9ASTE</name>
<protein>
    <recommendedName>
        <fullName evidence="2">Nucleic acid binding NABP domain-containing protein</fullName>
    </recommendedName>
</protein>
<feature type="region of interest" description="Disordered" evidence="1">
    <location>
        <begin position="53"/>
        <end position="79"/>
    </location>
</feature>
<gene>
    <name evidence="3" type="ORF">F0562_029695</name>
</gene>
<dbReference type="Proteomes" id="UP000325577">
    <property type="component" value="Linkage Group LG16"/>
</dbReference>
<feature type="compositionally biased region" description="Polar residues" evidence="1">
    <location>
        <begin position="56"/>
        <end position="79"/>
    </location>
</feature>
<evidence type="ECO:0000256" key="1">
    <source>
        <dbReference type="SAM" id="MobiDB-lite"/>
    </source>
</evidence>
<proteinExistence type="predicted"/>
<dbReference type="InterPro" id="IPR012940">
    <property type="entry name" value="NABP"/>
</dbReference>
<organism evidence="3 4">
    <name type="scientific">Nyssa sinensis</name>
    <dbReference type="NCBI Taxonomy" id="561372"/>
    <lineage>
        <taxon>Eukaryota</taxon>
        <taxon>Viridiplantae</taxon>
        <taxon>Streptophyta</taxon>
        <taxon>Embryophyta</taxon>
        <taxon>Tracheophyta</taxon>
        <taxon>Spermatophyta</taxon>
        <taxon>Magnoliopsida</taxon>
        <taxon>eudicotyledons</taxon>
        <taxon>Gunneridae</taxon>
        <taxon>Pentapetalae</taxon>
        <taxon>asterids</taxon>
        <taxon>Cornales</taxon>
        <taxon>Nyssaceae</taxon>
        <taxon>Nyssa</taxon>
    </lineage>
</organism>
<accession>A0A5J5B5Z3</accession>
<dbReference type="Pfam" id="PF07990">
    <property type="entry name" value="NABP"/>
    <property type="match status" value="1"/>
</dbReference>
<keyword evidence="4" id="KW-1185">Reference proteome</keyword>